<dbReference type="PRINTS" id="PR00405">
    <property type="entry name" value="REVINTRACTNG"/>
</dbReference>
<dbReference type="SMART" id="SM00105">
    <property type="entry name" value="ArfGap"/>
    <property type="match status" value="1"/>
</dbReference>
<dbReference type="PANTHER" id="PTHR45686:SF4">
    <property type="entry name" value="ADP-RIBOSYLATION FACTOR GTPASE ACTIVATING PROTEIN 3, ISOFORM H"/>
    <property type="match status" value="1"/>
</dbReference>
<accession>A0A9P6GWN9</accession>
<organism evidence="7 8">
    <name type="scientific">Nosema granulosis</name>
    <dbReference type="NCBI Taxonomy" id="83296"/>
    <lineage>
        <taxon>Eukaryota</taxon>
        <taxon>Fungi</taxon>
        <taxon>Fungi incertae sedis</taxon>
        <taxon>Microsporidia</taxon>
        <taxon>Nosematidae</taxon>
        <taxon>Nosema</taxon>
    </lineage>
</organism>
<dbReference type="EMBL" id="SBJO01000335">
    <property type="protein sequence ID" value="KAF9761446.1"/>
    <property type="molecule type" value="Genomic_DNA"/>
</dbReference>
<evidence type="ECO:0000256" key="1">
    <source>
        <dbReference type="ARBA" id="ARBA00022468"/>
    </source>
</evidence>
<keyword evidence="1" id="KW-0343">GTPase activation</keyword>
<reference evidence="7 8" key="1">
    <citation type="journal article" date="2020" name="Genome Biol. Evol.">
        <title>Comparative genomics of strictly vertically transmitted, feminizing microsporidia endosymbionts of amphipod crustaceans.</title>
        <authorList>
            <person name="Cormier A."/>
            <person name="Chebbi M.A."/>
            <person name="Giraud I."/>
            <person name="Wattier R."/>
            <person name="Teixeira M."/>
            <person name="Gilbert C."/>
            <person name="Rigaud T."/>
            <person name="Cordaux R."/>
        </authorList>
    </citation>
    <scope>NUCLEOTIDE SEQUENCE [LARGE SCALE GENOMIC DNA]</scope>
    <source>
        <strain evidence="7 8">Ou3-Ou53</strain>
    </source>
</reference>
<keyword evidence="3 5" id="KW-0863">Zinc-finger</keyword>
<dbReference type="GO" id="GO:0008270">
    <property type="term" value="F:zinc ion binding"/>
    <property type="evidence" value="ECO:0007669"/>
    <property type="project" value="UniProtKB-KW"/>
</dbReference>
<evidence type="ECO:0000256" key="4">
    <source>
        <dbReference type="ARBA" id="ARBA00022833"/>
    </source>
</evidence>
<dbReference type="AlphaFoldDB" id="A0A9P6GWN9"/>
<gene>
    <name evidence="7" type="primary">AGD8</name>
    <name evidence="7" type="ORF">NGRA_2641</name>
</gene>
<dbReference type="GO" id="GO:0048205">
    <property type="term" value="P:COPI coating of Golgi vesicle"/>
    <property type="evidence" value="ECO:0007669"/>
    <property type="project" value="TreeGrafter"/>
</dbReference>
<evidence type="ECO:0000259" key="6">
    <source>
        <dbReference type="PROSITE" id="PS50115"/>
    </source>
</evidence>
<dbReference type="GO" id="GO:0005096">
    <property type="term" value="F:GTPase activator activity"/>
    <property type="evidence" value="ECO:0007669"/>
    <property type="project" value="UniProtKB-KW"/>
</dbReference>
<keyword evidence="8" id="KW-1185">Reference proteome</keyword>
<dbReference type="Pfam" id="PF01412">
    <property type="entry name" value="ArfGap"/>
    <property type="match status" value="1"/>
</dbReference>
<dbReference type="Gene3D" id="1.10.220.150">
    <property type="entry name" value="Arf GTPase activating protein"/>
    <property type="match status" value="1"/>
</dbReference>
<dbReference type="PANTHER" id="PTHR45686">
    <property type="entry name" value="ADP-RIBOSYLATION FACTOR GTPASE ACTIVATING PROTEIN 3, ISOFORM H-RELATED"/>
    <property type="match status" value="1"/>
</dbReference>
<sequence>MLEDKNKSLSDENKILDKSQTDSFFQYLKSQSANKQCADCERHSPVWASTSFGIFLCSDCAAKHRALGVNISKIKSTLLDKWTVGELRRLWVSGNNLANELGDGCDIRMKYTNAEDYKSKIDKLVQESLKKQPGCGFINKENKKPTVVVNKVKKVPVPKFRDCEIQERDCEIPQKVEIKEEKTSVKPNAFVIKKKSTPTVTKNGSTLYTVGDVSSTRLGFGSAPNKE</sequence>
<comment type="caution">
    <text evidence="7">The sequence shown here is derived from an EMBL/GenBank/DDBJ whole genome shotgun (WGS) entry which is preliminary data.</text>
</comment>
<dbReference type="InterPro" id="IPR001164">
    <property type="entry name" value="ArfGAP_dom"/>
</dbReference>
<evidence type="ECO:0000313" key="7">
    <source>
        <dbReference type="EMBL" id="KAF9761446.1"/>
    </source>
</evidence>
<dbReference type="PROSITE" id="PS50115">
    <property type="entry name" value="ARFGAP"/>
    <property type="match status" value="1"/>
</dbReference>
<proteinExistence type="predicted"/>
<dbReference type="OrthoDB" id="2195824at2759"/>
<protein>
    <submittedName>
        <fullName evidence="7">ADP-ribosylation factor GTPase-activating protein AGD8</fullName>
    </submittedName>
</protein>
<evidence type="ECO:0000256" key="5">
    <source>
        <dbReference type="PROSITE-ProRule" id="PRU00288"/>
    </source>
</evidence>
<dbReference type="SUPFAM" id="SSF57863">
    <property type="entry name" value="ArfGap/RecO-like zinc finger"/>
    <property type="match status" value="1"/>
</dbReference>
<feature type="domain" description="Arf-GAP" evidence="6">
    <location>
        <begin position="22"/>
        <end position="101"/>
    </location>
</feature>
<dbReference type="GO" id="GO:0000139">
    <property type="term" value="C:Golgi membrane"/>
    <property type="evidence" value="ECO:0007669"/>
    <property type="project" value="GOC"/>
</dbReference>
<keyword evidence="4" id="KW-0862">Zinc</keyword>
<dbReference type="Proteomes" id="UP000740883">
    <property type="component" value="Unassembled WGS sequence"/>
</dbReference>
<name>A0A9P6GWN9_9MICR</name>
<keyword evidence="2" id="KW-0479">Metal-binding</keyword>
<evidence type="ECO:0000313" key="8">
    <source>
        <dbReference type="Proteomes" id="UP000740883"/>
    </source>
</evidence>
<evidence type="ECO:0000256" key="3">
    <source>
        <dbReference type="ARBA" id="ARBA00022771"/>
    </source>
</evidence>
<dbReference type="InterPro" id="IPR037278">
    <property type="entry name" value="ARFGAP/RecO"/>
</dbReference>
<dbReference type="InterPro" id="IPR038508">
    <property type="entry name" value="ArfGAP_dom_sf"/>
</dbReference>
<evidence type="ECO:0000256" key="2">
    <source>
        <dbReference type="ARBA" id="ARBA00022723"/>
    </source>
</evidence>